<accession>A0ABU2EFL6</accession>
<dbReference type="PANTHER" id="PTHR30250:SF11">
    <property type="entry name" value="O-ANTIGEN TRANSPORTER-RELATED"/>
    <property type="match status" value="1"/>
</dbReference>
<dbReference type="InterPro" id="IPR050833">
    <property type="entry name" value="Poly_Biosynth_Transport"/>
</dbReference>
<feature type="transmembrane region" description="Helical" evidence="6">
    <location>
        <begin position="42"/>
        <end position="68"/>
    </location>
</feature>
<evidence type="ECO:0000256" key="1">
    <source>
        <dbReference type="ARBA" id="ARBA00004651"/>
    </source>
</evidence>
<protein>
    <submittedName>
        <fullName evidence="7">Oligosaccharide flippase family protein</fullName>
    </submittedName>
</protein>
<comment type="subcellular location">
    <subcellularLocation>
        <location evidence="1">Cell membrane</location>
        <topology evidence="1">Multi-pass membrane protein</topology>
    </subcellularLocation>
</comment>
<evidence type="ECO:0000256" key="6">
    <source>
        <dbReference type="SAM" id="Phobius"/>
    </source>
</evidence>
<feature type="transmembrane region" description="Helical" evidence="6">
    <location>
        <begin position="295"/>
        <end position="315"/>
    </location>
</feature>
<feature type="transmembrane region" description="Helical" evidence="6">
    <location>
        <begin position="80"/>
        <end position="102"/>
    </location>
</feature>
<keyword evidence="2" id="KW-1003">Cell membrane</keyword>
<feature type="transmembrane region" description="Helical" evidence="6">
    <location>
        <begin position="114"/>
        <end position="131"/>
    </location>
</feature>
<proteinExistence type="predicted"/>
<feature type="transmembrane region" description="Helical" evidence="6">
    <location>
        <begin position="143"/>
        <end position="162"/>
    </location>
</feature>
<evidence type="ECO:0000256" key="4">
    <source>
        <dbReference type="ARBA" id="ARBA00022989"/>
    </source>
</evidence>
<evidence type="ECO:0000313" key="8">
    <source>
        <dbReference type="Proteomes" id="UP001246576"/>
    </source>
</evidence>
<keyword evidence="5 6" id="KW-0472">Membrane</keyword>
<organism evidence="7 8">
    <name type="scientific">Herbaspirillum huttiense subsp. lycopersici</name>
    <dbReference type="NCBI Taxonomy" id="3074428"/>
    <lineage>
        <taxon>Bacteria</taxon>
        <taxon>Pseudomonadati</taxon>
        <taxon>Pseudomonadota</taxon>
        <taxon>Betaproteobacteria</taxon>
        <taxon>Burkholderiales</taxon>
        <taxon>Oxalobacteraceae</taxon>
        <taxon>Herbaspirillum</taxon>
    </lineage>
</organism>
<dbReference type="EMBL" id="JAVLSJ010000001">
    <property type="protein sequence ID" value="MDR9846931.1"/>
    <property type="molecule type" value="Genomic_DNA"/>
</dbReference>
<evidence type="ECO:0000313" key="7">
    <source>
        <dbReference type="EMBL" id="MDR9846931.1"/>
    </source>
</evidence>
<name>A0ABU2EFL6_9BURK</name>
<keyword evidence="3 6" id="KW-0812">Transmembrane</keyword>
<dbReference type="InterPro" id="IPR002797">
    <property type="entry name" value="Polysacc_synth"/>
</dbReference>
<comment type="caution">
    <text evidence="7">The sequence shown here is derived from an EMBL/GenBank/DDBJ whole genome shotgun (WGS) entry which is preliminary data.</text>
</comment>
<gene>
    <name evidence="7" type="ORF">RI048_01745</name>
</gene>
<feature type="transmembrane region" description="Helical" evidence="6">
    <location>
        <begin position="327"/>
        <end position="347"/>
    </location>
</feature>
<dbReference type="Pfam" id="PF01943">
    <property type="entry name" value="Polysacc_synt"/>
    <property type="match status" value="1"/>
</dbReference>
<dbReference type="PANTHER" id="PTHR30250">
    <property type="entry name" value="PST FAMILY PREDICTED COLANIC ACID TRANSPORTER"/>
    <property type="match status" value="1"/>
</dbReference>
<feature type="transmembrane region" description="Helical" evidence="6">
    <location>
        <begin position="168"/>
        <end position="190"/>
    </location>
</feature>
<dbReference type="RefSeq" id="WP_158601242.1">
    <property type="nucleotide sequence ID" value="NZ_JAVLSJ010000001.1"/>
</dbReference>
<evidence type="ECO:0000256" key="3">
    <source>
        <dbReference type="ARBA" id="ARBA00022692"/>
    </source>
</evidence>
<reference evidence="7" key="1">
    <citation type="submission" date="2023-09" db="EMBL/GenBank/DDBJ databases">
        <title>Description of first Herbaspirillum huttiense subsp. nephrolepsisexaltata and Herbaspirillum huttiense subsp. lycopersicon.</title>
        <authorList>
            <person name="Poudel M."/>
            <person name="Sharma A."/>
            <person name="Goss E."/>
            <person name="Tapia J.H."/>
            <person name="Harmon C.M."/>
            <person name="Jones J.B."/>
        </authorList>
    </citation>
    <scope>NUCLEOTIDE SEQUENCE</scope>
    <source>
        <strain evidence="7">SE1</strain>
    </source>
</reference>
<sequence length="444" mass="48429">MSFKEIVKSSGKTLLTTVGVTAIGFIISVLTARILGPEGRGLLSGALLIISLSSSIATCGLAYTYIYHRGAGQQFAQKRFVFLSALFIGLLAALLALVGLMFNHNVELREHLPLIIGFALITALQNYLINLTQMQPSLSFLNVTRIAGVLLNVTALGLLYLLLRPVDFVQILIGQLVCALLLIGLCLNWARSNVFSTAAPNPQQAAAPQAKTSQMLKYAFNQHGTVLVGLALTNFDKVYLLKVATIVEFGYYSLAFTTSRLIGVLYDAMNTALYSRYAGKEEGELSRSINMAFRFTLLPMLLLAALGAVLAPWLIHLVYGPKFASVTPTFIILMFECVISGAGWTLAQRFNAAGRPGLVLVRQLISIVPVVALLPFLPSENIAVYLALLMLLGASLRMAITLVIYPYVLHEPIPRLFPSADEVRKVIAMARAQWQRRMHKGESA</sequence>
<feature type="transmembrane region" description="Helical" evidence="6">
    <location>
        <begin position="12"/>
        <end position="36"/>
    </location>
</feature>
<dbReference type="Proteomes" id="UP001246576">
    <property type="component" value="Unassembled WGS sequence"/>
</dbReference>
<keyword evidence="4 6" id="KW-1133">Transmembrane helix</keyword>
<evidence type="ECO:0000256" key="5">
    <source>
        <dbReference type="ARBA" id="ARBA00023136"/>
    </source>
</evidence>
<keyword evidence="8" id="KW-1185">Reference proteome</keyword>
<feature type="transmembrane region" description="Helical" evidence="6">
    <location>
        <begin position="383"/>
        <end position="408"/>
    </location>
</feature>
<evidence type="ECO:0000256" key="2">
    <source>
        <dbReference type="ARBA" id="ARBA00022475"/>
    </source>
</evidence>
<feature type="transmembrane region" description="Helical" evidence="6">
    <location>
        <begin position="359"/>
        <end position="377"/>
    </location>
</feature>